<dbReference type="KEGG" id="sted:SPTER_46160"/>
<keyword evidence="5" id="KW-0012">Acyltransferase</keyword>
<dbReference type="EMBL" id="CP036259">
    <property type="protein sequence ID" value="QDR83140.1"/>
    <property type="molecule type" value="Genomic_DNA"/>
</dbReference>
<dbReference type="Proteomes" id="UP000320776">
    <property type="component" value="Chromosome"/>
</dbReference>
<reference evidence="5 6" key="1">
    <citation type="submission" date="2019-02" db="EMBL/GenBank/DDBJ databases">
        <title>Closed genome of Sporomusa termitida DSM 4440.</title>
        <authorList>
            <person name="Poehlein A."/>
            <person name="Daniel R."/>
        </authorList>
    </citation>
    <scope>NUCLEOTIDE SEQUENCE [LARGE SCALE GENOMIC DNA]</scope>
    <source>
        <strain evidence="5 6">DSM 4440</strain>
    </source>
</reference>
<keyword evidence="6" id="KW-1185">Reference proteome</keyword>
<evidence type="ECO:0000256" key="3">
    <source>
        <dbReference type="ARBA" id="ARBA00022723"/>
    </source>
</evidence>
<keyword evidence="3" id="KW-0479">Metal-binding</keyword>
<evidence type="ECO:0000256" key="4">
    <source>
        <dbReference type="ARBA" id="ARBA00022833"/>
    </source>
</evidence>
<dbReference type="EC" id="2.3.1.247" evidence="5"/>
<protein>
    <submittedName>
        <fullName evidence="5">3-keto-5-aminohexanoate cleavage enzyme</fullName>
        <ecNumber evidence="5">2.3.1.247</ecNumber>
    </submittedName>
</protein>
<gene>
    <name evidence="5" type="primary">kce_7</name>
    <name evidence="5" type="ORF">SPTER_46160</name>
</gene>
<evidence type="ECO:0000256" key="1">
    <source>
        <dbReference type="ARBA" id="ARBA00001947"/>
    </source>
</evidence>
<accession>A0A517E0K5</accession>
<dbReference type="PANTHER" id="PTHR37418:SF2">
    <property type="entry name" value="3-KETO-5-AMINOHEXANOATE CLEAVAGE ENZYME"/>
    <property type="match status" value="1"/>
</dbReference>
<dbReference type="AlphaFoldDB" id="A0A517E0K5"/>
<dbReference type="PANTHER" id="PTHR37418">
    <property type="entry name" value="3-KETO-5-AMINOHEXANOATE CLEAVAGE ENZYME-RELATED"/>
    <property type="match status" value="1"/>
</dbReference>
<evidence type="ECO:0000313" key="5">
    <source>
        <dbReference type="EMBL" id="QDR83140.1"/>
    </source>
</evidence>
<dbReference type="Gene3D" id="3.20.20.70">
    <property type="entry name" value="Aldolase class I"/>
    <property type="match status" value="1"/>
</dbReference>
<dbReference type="GO" id="GO:0046872">
    <property type="term" value="F:metal ion binding"/>
    <property type="evidence" value="ECO:0007669"/>
    <property type="project" value="UniProtKB-KW"/>
</dbReference>
<dbReference type="GO" id="GO:0043720">
    <property type="term" value="F:3-keto-5-aminohexanoate cleavage activity"/>
    <property type="evidence" value="ECO:0007669"/>
    <property type="project" value="InterPro"/>
</dbReference>
<dbReference type="Pfam" id="PF05853">
    <property type="entry name" value="BKACE"/>
    <property type="match status" value="1"/>
</dbReference>
<dbReference type="InterPro" id="IPR013785">
    <property type="entry name" value="Aldolase_TIM"/>
</dbReference>
<keyword evidence="4" id="KW-0862">Zinc</keyword>
<dbReference type="RefSeq" id="WP_144352452.1">
    <property type="nucleotide sequence ID" value="NZ_CP036259.1"/>
</dbReference>
<proteinExistence type="predicted"/>
<keyword evidence="2 5" id="KW-0808">Transferase</keyword>
<evidence type="ECO:0000313" key="6">
    <source>
        <dbReference type="Proteomes" id="UP000320776"/>
    </source>
</evidence>
<comment type="cofactor">
    <cofactor evidence="1">
        <name>Zn(2+)</name>
        <dbReference type="ChEBI" id="CHEBI:29105"/>
    </cofactor>
</comment>
<name>A0A517E0K5_9FIRM</name>
<dbReference type="InterPro" id="IPR008567">
    <property type="entry name" value="BKACE"/>
</dbReference>
<evidence type="ECO:0000256" key="2">
    <source>
        <dbReference type="ARBA" id="ARBA00022679"/>
    </source>
</evidence>
<organism evidence="5 6">
    <name type="scientific">Sporomusa termitida</name>
    <dbReference type="NCBI Taxonomy" id="2377"/>
    <lineage>
        <taxon>Bacteria</taxon>
        <taxon>Bacillati</taxon>
        <taxon>Bacillota</taxon>
        <taxon>Negativicutes</taxon>
        <taxon>Selenomonadales</taxon>
        <taxon>Sporomusaceae</taxon>
        <taxon>Sporomusa</taxon>
    </lineage>
</organism>
<dbReference type="OrthoDB" id="63399at2"/>
<sequence>MEKLIITIAPTGNVPTKAMTPYVPVTAAEIAKDIIACYAEGAAVAHIHARDEQEQPTCEVACFAETVKLLHAAGCPIIKQLSTGARGGKTGEARAEPLTLNPESASLATGSSNFPASINANEPRLIEYLAKVMLAKKIKPEIEVFDVAMINNAVSLQKAGLLRGPLLFNLVLGVKGSLPATAKNLFFLIDSLPADAVWSVSVIGPQHVNLSAVAIALGGHVRVGIEDNVYYTKGVLATNRALVERIVTIAKSIGRGLATPADVKRIWGIAAL</sequence>